<dbReference type="EMBL" id="DQ068067">
    <property type="protein sequence ID" value="AAY89928.1"/>
    <property type="molecule type" value="Genomic_DNA"/>
</dbReference>
<dbReference type="GO" id="GO:1990351">
    <property type="term" value="C:transporter complex"/>
    <property type="evidence" value="ECO:0007669"/>
    <property type="project" value="TreeGrafter"/>
</dbReference>
<dbReference type="PANTHER" id="PTHR30189:SF1">
    <property type="entry name" value="LPS-ASSEMBLY PROTEIN LPTD"/>
    <property type="match status" value="1"/>
</dbReference>
<evidence type="ECO:0000313" key="2">
    <source>
        <dbReference type="EMBL" id="AAY89928.1"/>
    </source>
</evidence>
<evidence type="ECO:0000259" key="1">
    <source>
        <dbReference type="Pfam" id="PF04453"/>
    </source>
</evidence>
<dbReference type="AlphaFoldDB" id="Q4JN69"/>
<organism evidence="2">
    <name type="scientific">uncultured bacterium BAC13K9BAC</name>
    <dbReference type="NCBI Taxonomy" id="332979"/>
    <lineage>
        <taxon>Bacteria</taxon>
        <taxon>environmental samples</taxon>
    </lineage>
</organism>
<dbReference type="PANTHER" id="PTHR30189">
    <property type="entry name" value="LPS-ASSEMBLY PROTEIN"/>
    <property type="match status" value="1"/>
</dbReference>
<dbReference type="GO" id="GO:0009279">
    <property type="term" value="C:cell outer membrane"/>
    <property type="evidence" value="ECO:0007669"/>
    <property type="project" value="TreeGrafter"/>
</dbReference>
<sequence length="431" mass="49328">MYSSISYSRVSDLEYFDDFGDSLSTTSQSSVKRDIRVYGERYFKDGIIDYEISSLSYQPSQPGVSSQYKTSPSIKLNISNFSQNDTINYNLKTSIEEFKHKDNSQTEGTRYLAYPSIEMPIRTEGWELVPKLGLRYIDYNLNNNSSSESKTTPIASLRGKLYFEKNVGNKLYTMEPEAYFLYIPVGNQDANPIFDSGITEFKYSLFAENRFYGEDRINDAKQVTLALTHRIIDENSGEELFTGSLGQIIYFDDRDVHLVSNKKSHSDASNIIGLMNAKMSDYSSLSIGAVFNPHTGHGMRNTARYRYDASTDSRYKLFNADYRFNKGEEEEIDLSGVYSFNKNLSFVGKYNYSFSNNRSNVEDLIDTMFGMELNSCCYALKVVVRNYWTGTEKDNVLFFEFLPKGLTSSNNKTSSVLREGIPGYQDRVKYE</sequence>
<protein>
    <submittedName>
        <fullName evidence="2">Predicted organic solvent tolerance XF0837</fullName>
    </submittedName>
</protein>
<dbReference type="GO" id="GO:0061024">
    <property type="term" value="P:membrane organization"/>
    <property type="evidence" value="ECO:0007669"/>
    <property type="project" value="InterPro"/>
</dbReference>
<name>Q4JN69_9BACT</name>
<reference evidence="2" key="1">
    <citation type="journal article" date="2005" name="PLoS Biol.">
        <title>New insights into metabolic properties of marine bacteria encoding proteorhodopsins.</title>
        <authorList>
            <person name="Sabehi G."/>
            <person name="Loy A."/>
            <person name="Jung K.H."/>
            <person name="Partha R."/>
            <person name="Spudich J.L."/>
            <person name="Isaacson T."/>
            <person name="Hirschberg J."/>
            <person name="Wagner M."/>
            <person name="Beja O."/>
        </authorList>
    </citation>
    <scope>NUCLEOTIDE SEQUENCE</scope>
</reference>
<dbReference type="InterPro" id="IPR007543">
    <property type="entry name" value="LptD_C"/>
</dbReference>
<proteinExistence type="predicted"/>
<dbReference type="Pfam" id="PF04453">
    <property type="entry name" value="LptD"/>
    <property type="match status" value="1"/>
</dbReference>
<accession>Q4JN69</accession>
<feature type="domain" description="LptD C-terminal" evidence="1">
    <location>
        <begin position="4"/>
        <end position="343"/>
    </location>
</feature>
<dbReference type="InterPro" id="IPR050218">
    <property type="entry name" value="LptD"/>
</dbReference>